<keyword evidence="1" id="KW-0614">Plasmid</keyword>
<dbReference type="AlphaFoldDB" id="A0AA96WLU3"/>
<evidence type="ECO:0000313" key="1">
    <source>
        <dbReference type="EMBL" id="WNZ28192.1"/>
    </source>
</evidence>
<dbReference type="EMBL" id="CP053589">
    <property type="protein sequence ID" value="WNZ28192.1"/>
    <property type="molecule type" value="Genomic_DNA"/>
</dbReference>
<name>A0AA96WLU3_9CYAN</name>
<protein>
    <submittedName>
        <fullName evidence="1">Uncharacterized protein</fullName>
    </submittedName>
</protein>
<reference evidence="1" key="1">
    <citation type="submission" date="2020-05" db="EMBL/GenBank/DDBJ databases">
        <authorList>
            <person name="Zhu T."/>
            <person name="Keshari N."/>
            <person name="Lu X."/>
        </authorList>
    </citation>
    <scope>NUCLEOTIDE SEQUENCE</scope>
    <source>
        <strain evidence="1">NK1-12</strain>
        <plasmid evidence="1">p2</plasmid>
    </source>
</reference>
<accession>A0AA96WLU3</accession>
<dbReference type="RefSeq" id="WP_316437267.1">
    <property type="nucleotide sequence ID" value="NZ_CP053589.1"/>
</dbReference>
<geneLocation type="plasmid" evidence="1">
    <name>p2</name>
</geneLocation>
<sequence>MKCPQCRFFDRLGCAIRPDYWKAWYKLHRWRGETDLFEALAPFLTECPDFEATPLKPLTLSLTEQQWNAVLTWSINPDTFNTFETFRAQVQQAFGPPAPDPTKDADDTPF</sequence>
<organism evidence="1">
    <name type="scientific">Leptolyngbya sp. NK1-12</name>
    <dbReference type="NCBI Taxonomy" id="2547451"/>
    <lineage>
        <taxon>Bacteria</taxon>
        <taxon>Bacillati</taxon>
        <taxon>Cyanobacteriota</taxon>
        <taxon>Cyanophyceae</taxon>
        <taxon>Leptolyngbyales</taxon>
        <taxon>Leptolyngbyaceae</taxon>
        <taxon>Leptolyngbya group</taxon>
        <taxon>Leptolyngbya</taxon>
    </lineage>
</organism>
<proteinExistence type="predicted"/>
<gene>
    <name evidence="1" type="ORF">HJG54_35355</name>
</gene>